<evidence type="ECO:0000259" key="14">
    <source>
        <dbReference type="PROSITE" id="PS50135"/>
    </source>
</evidence>
<reference evidence="16" key="1">
    <citation type="submission" date="2023-01" db="EMBL/GenBank/DDBJ databases">
        <title>Key to firefly adult light organ development and bioluminescence: homeobox transcription factors regulate luciferase expression and transportation to peroxisome.</title>
        <authorList>
            <person name="Fu X."/>
        </authorList>
    </citation>
    <scope>NUCLEOTIDE SEQUENCE [LARGE SCALE GENOMIC DNA]</scope>
</reference>
<dbReference type="InterPro" id="IPR036020">
    <property type="entry name" value="WW_dom_sf"/>
</dbReference>
<name>A0AAN7Q4G5_9COLE</name>
<evidence type="ECO:0000256" key="7">
    <source>
        <dbReference type="ARBA" id="ARBA00022833"/>
    </source>
</evidence>
<keyword evidence="8" id="KW-0106">Calcium</keyword>
<keyword evidence="16" id="KW-1185">Reference proteome</keyword>
<dbReference type="InterPro" id="IPR011992">
    <property type="entry name" value="EF-hand-dom_pair"/>
</dbReference>
<dbReference type="CDD" id="cd00201">
    <property type="entry name" value="WW"/>
    <property type="match status" value="1"/>
</dbReference>
<keyword evidence="11" id="KW-0206">Cytoskeleton</keyword>
<dbReference type="Proteomes" id="UP001353858">
    <property type="component" value="Unassembled WGS sequence"/>
</dbReference>
<evidence type="ECO:0000256" key="10">
    <source>
        <dbReference type="ARBA" id="ARBA00023203"/>
    </source>
</evidence>
<dbReference type="InterPro" id="IPR043145">
    <property type="entry name" value="Znf_ZZ_sf"/>
</dbReference>
<dbReference type="PANTHER" id="PTHR12268">
    <property type="entry name" value="E3 UBIQUITIN-PROTEIN LIGASE KCMF1"/>
    <property type="match status" value="1"/>
</dbReference>
<dbReference type="Pfam" id="PF09069">
    <property type="entry name" value="EF-hand_3"/>
    <property type="match status" value="1"/>
</dbReference>
<dbReference type="GO" id="GO:0045202">
    <property type="term" value="C:synapse"/>
    <property type="evidence" value="ECO:0007669"/>
    <property type="project" value="GOC"/>
</dbReference>
<dbReference type="GO" id="GO:0046716">
    <property type="term" value="P:muscle cell cellular homeostasis"/>
    <property type="evidence" value="ECO:0007669"/>
    <property type="project" value="UniProtKB-ARBA"/>
</dbReference>
<keyword evidence="3" id="KW-1003">Cell membrane</keyword>
<dbReference type="GO" id="GO:0016010">
    <property type="term" value="C:dystrophin-associated glycoprotein complex"/>
    <property type="evidence" value="ECO:0007669"/>
    <property type="project" value="UniProtKB-ARBA"/>
</dbReference>
<dbReference type="GO" id="GO:0003779">
    <property type="term" value="F:actin binding"/>
    <property type="evidence" value="ECO:0007669"/>
    <property type="project" value="UniProtKB-KW"/>
</dbReference>
<dbReference type="PROSITE" id="PS50020">
    <property type="entry name" value="WW_DOMAIN_2"/>
    <property type="match status" value="1"/>
</dbReference>
<proteinExistence type="predicted"/>
<keyword evidence="6 12" id="KW-0863">Zinc-finger</keyword>
<keyword evidence="10" id="KW-0009">Actin-binding</keyword>
<dbReference type="SUPFAM" id="SSF51045">
    <property type="entry name" value="WW domain"/>
    <property type="match status" value="1"/>
</dbReference>
<dbReference type="GO" id="GO:0005856">
    <property type="term" value="C:cytoskeleton"/>
    <property type="evidence" value="ECO:0007669"/>
    <property type="project" value="UniProtKB-SubCell"/>
</dbReference>
<evidence type="ECO:0000256" key="9">
    <source>
        <dbReference type="ARBA" id="ARBA00023136"/>
    </source>
</evidence>
<keyword evidence="5" id="KW-0479">Metal-binding</keyword>
<keyword evidence="4" id="KW-0963">Cytoplasm</keyword>
<dbReference type="InterPro" id="IPR050774">
    <property type="entry name" value="KCMF1/Dystrophin"/>
</dbReference>
<organism evidence="15 16">
    <name type="scientific">Aquatica leii</name>
    <dbReference type="NCBI Taxonomy" id="1421715"/>
    <lineage>
        <taxon>Eukaryota</taxon>
        <taxon>Metazoa</taxon>
        <taxon>Ecdysozoa</taxon>
        <taxon>Arthropoda</taxon>
        <taxon>Hexapoda</taxon>
        <taxon>Insecta</taxon>
        <taxon>Pterygota</taxon>
        <taxon>Neoptera</taxon>
        <taxon>Endopterygota</taxon>
        <taxon>Coleoptera</taxon>
        <taxon>Polyphaga</taxon>
        <taxon>Elateriformia</taxon>
        <taxon>Elateroidea</taxon>
        <taxon>Lampyridae</taxon>
        <taxon>Luciolinae</taxon>
        <taxon>Aquatica</taxon>
    </lineage>
</organism>
<dbReference type="InterPro" id="IPR015154">
    <property type="entry name" value="EF-hand_dom_typ2"/>
</dbReference>
<dbReference type="SMART" id="SM00291">
    <property type="entry name" value="ZnF_ZZ"/>
    <property type="match status" value="1"/>
</dbReference>
<comment type="subcellular location">
    <subcellularLocation>
        <location evidence="2">Cell membrane</location>
        <location evidence="2">Sarcolemma</location>
        <topology evidence="2">Peripheral membrane protein</topology>
        <orientation evidence="2">Cytoplasmic side</orientation>
    </subcellularLocation>
    <subcellularLocation>
        <location evidence="1">Cytoplasm</location>
        <location evidence="1">Cytoskeleton</location>
    </subcellularLocation>
</comment>
<protein>
    <recommendedName>
        <fullName evidence="17">Dystrophin</fullName>
    </recommendedName>
</protein>
<evidence type="ECO:0000256" key="1">
    <source>
        <dbReference type="ARBA" id="ARBA00004245"/>
    </source>
</evidence>
<dbReference type="GO" id="GO:0050804">
    <property type="term" value="P:modulation of chemical synaptic transmission"/>
    <property type="evidence" value="ECO:0007669"/>
    <property type="project" value="UniProtKB-ARBA"/>
</dbReference>
<evidence type="ECO:0008006" key="17">
    <source>
        <dbReference type="Google" id="ProtNLM"/>
    </source>
</evidence>
<dbReference type="Gene3D" id="6.10.140.70">
    <property type="match status" value="1"/>
</dbReference>
<evidence type="ECO:0000256" key="5">
    <source>
        <dbReference type="ARBA" id="ARBA00022723"/>
    </source>
</evidence>
<evidence type="ECO:0000313" key="15">
    <source>
        <dbReference type="EMBL" id="KAK4885424.1"/>
    </source>
</evidence>
<dbReference type="AlphaFoldDB" id="A0AAN7Q4G5"/>
<feature type="domain" description="WW" evidence="13">
    <location>
        <begin position="1"/>
        <end position="32"/>
    </location>
</feature>
<evidence type="ECO:0000256" key="3">
    <source>
        <dbReference type="ARBA" id="ARBA00022475"/>
    </source>
</evidence>
<dbReference type="PANTHER" id="PTHR12268:SF14">
    <property type="entry name" value="DYSTROPHIN-1"/>
    <property type="match status" value="1"/>
</dbReference>
<dbReference type="GO" id="GO:0099536">
    <property type="term" value="P:synaptic signaling"/>
    <property type="evidence" value="ECO:0007669"/>
    <property type="project" value="TreeGrafter"/>
</dbReference>
<dbReference type="InterPro" id="IPR000433">
    <property type="entry name" value="Znf_ZZ"/>
</dbReference>
<dbReference type="GO" id="GO:0005737">
    <property type="term" value="C:cytoplasm"/>
    <property type="evidence" value="ECO:0007669"/>
    <property type="project" value="UniProtKB-ARBA"/>
</dbReference>
<feature type="domain" description="ZZ-type" evidence="14">
    <location>
        <begin position="254"/>
        <end position="310"/>
    </location>
</feature>
<evidence type="ECO:0000256" key="11">
    <source>
        <dbReference type="ARBA" id="ARBA00023212"/>
    </source>
</evidence>
<comment type="caution">
    <text evidence="15">The sequence shown here is derived from an EMBL/GenBank/DDBJ whole genome shotgun (WGS) entry which is preliminary data.</text>
</comment>
<evidence type="ECO:0000313" key="16">
    <source>
        <dbReference type="Proteomes" id="UP001353858"/>
    </source>
</evidence>
<evidence type="ECO:0000259" key="13">
    <source>
        <dbReference type="PROSITE" id="PS50020"/>
    </source>
</evidence>
<dbReference type="GO" id="GO:0042383">
    <property type="term" value="C:sarcolemma"/>
    <property type="evidence" value="ECO:0007669"/>
    <property type="project" value="UniProtKB-SubCell"/>
</dbReference>
<dbReference type="Pfam" id="PF09068">
    <property type="entry name" value="EF-hand_2"/>
    <property type="match status" value="1"/>
</dbReference>
<dbReference type="GO" id="GO:0008270">
    <property type="term" value="F:zinc ion binding"/>
    <property type="evidence" value="ECO:0007669"/>
    <property type="project" value="UniProtKB-KW"/>
</dbReference>
<evidence type="ECO:0000256" key="2">
    <source>
        <dbReference type="ARBA" id="ARBA00004278"/>
    </source>
</evidence>
<evidence type="ECO:0000256" key="6">
    <source>
        <dbReference type="ARBA" id="ARBA00022771"/>
    </source>
</evidence>
<dbReference type="Pfam" id="PF00569">
    <property type="entry name" value="ZZ"/>
    <property type="match status" value="1"/>
</dbReference>
<dbReference type="EMBL" id="JARPUR010000001">
    <property type="protein sequence ID" value="KAK4885424.1"/>
    <property type="molecule type" value="Genomic_DNA"/>
</dbReference>
<keyword evidence="7" id="KW-0862">Zinc</keyword>
<dbReference type="Gene3D" id="3.30.60.90">
    <property type="match status" value="1"/>
</dbReference>
<evidence type="ECO:0000256" key="8">
    <source>
        <dbReference type="ARBA" id="ARBA00022837"/>
    </source>
</evidence>
<dbReference type="InterPro" id="IPR015153">
    <property type="entry name" value="EF-hand_dom_typ1"/>
</dbReference>
<dbReference type="SUPFAM" id="SSF57850">
    <property type="entry name" value="RING/U-box"/>
    <property type="match status" value="1"/>
</dbReference>
<evidence type="ECO:0000256" key="4">
    <source>
        <dbReference type="ARBA" id="ARBA00022490"/>
    </source>
</evidence>
<evidence type="ECO:0000256" key="12">
    <source>
        <dbReference type="PROSITE-ProRule" id="PRU00228"/>
    </source>
</evidence>
<accession>A0AAN7Q4G5</accession>
<dbReference type="PROSITE" id="PS50135">
    <property type="entry name" value="ZF_ZZ_2"/>
    <property type="match status" value="1"/>
</dbReference>
<dbReference type="InterPro" id="IPR001202">
    <property type="entry name" value="WW_dom"/>
</dbReference>
<dbReference type="Gene3D" id="1.10.238.10">
    <property type="entry name" value="EF-hand"/>
    <property type="match status" value="2"/>
</dbReference>
<keyword evidence="9" id="KW-0472">Membrane</keyword>
<dbReference type="SUPFAM" id="SSF47473">
    <property type="entry name" value="EF-hand"/>
    <property type="match status" value="2"/>
</dbReference>
<sequence>MLSSWKKTENENGFPYYINLLTNIKQWDHPNFAEIIQHLHECNYIKYSAYRVAAKFRVLQKSLFMEEVRLNTIIGIFERHKLGATESTLNLESYDLEAVLSDIYFACNKQANTNTDIDYATELMMNFLYNIYDKDRSDNIQVSSTKLVLAILSKCKISDLYRFIFCLCADHNNCVTRLKLHGILMKLVSIATYLHEDVNYGRHLVNIAVNNCFSNSPGLVGISESTFINWLDTSPQLLVWIPTLHRMQTAEHVVHSAKCSVCKVAPLLGLRYRCIKCSSYTQCQHCFLSAKTTNSHKLTHPMKEYCTEGSSRDFTHLLIKKICRLLGLSNKISQPNFVSNVVEAQVLSSHKESVFTPADTESACNIETFQSPGNQLQIVIRQLELQNKELHQMVAYSNNDGEIKKYLEEHRKLVAAQIQKLKILKDYLHTAQPATINRSQMLRRMESTPLISNVRCEPRNFAFDMLSPIAQANESCEPSWNNGRTVIEDDSKTKEFVISTNSMPSYSVNDISSWIGGRATTSNVDAFGESSESIASSDSSQTTKSPIREMHNDLDEVLAKLQQILANNFMLDESLGCADNGQLKHAVTEVEGMLTSLIDGVEINKGHSASSETSLQATERDAIHL</sequence>
<gene>
    <name evidence="15" type="ORF">RN001_001695</name>
</gene>